<evidence type="ECO:0000256" key="1">
    <source>
        <dbReference type="SAM" id="MobiDB-lite"/>
    </source>
</evidence>
<organism evidence="3 4">
    <name type="scientific">Verruconis gallopava</name>
    <dbReference type="NCBI Taxonomy" id="253628"/>
    <lineage>
        <taxon>Eukaryota</taxon>
        <taxon>Fungi</taxon>
        <taxon>Dikarya</taxon>
        <taxon>Ascomycota</taxon>
        <taxon>Pezizomycotina</taxon>
        <taxon>Dothideomycetes</taxon>
        <taxon>Pleosporomycetidae</taxon>
        <taxon>Venturiales</taxon>
        <taxon>Sympoventuriaceae</taxon>
        <taxon>Verruconis</taxon>
    </lineage>
</organism>
<feature type="compositionally biased region" description="Low complexity" evidence="1">
    <location>
        <begin position="364"/>
        <end position="379"/>
    </location>
</feature>
<evidence type="ECO:0000313" key="3">
    <source>
        <dbReference type="EMBL" id="KIW08563.1"/>
    </source>
</evidence>
<dbReference type="RefSeq" id="XP_016218432.1">
    <property type="nucleotide sequence ID" value="XM_016353279.1"/>
</dbReference>
<dbReference type="OrthoDB" id="2283785at2759"/>
<dbReference type="Gene3D" id="2.60.40.640">
    <property type="match status" value="1"/>
</dbReference>
<reference evidence="3 4" key="1">
    <citation type="submission" date="2015-01" db="EMBL/GenBank/DDBJ databases">
        <title>The Genome Sequence of Ochroconis gallopava CBS43764.</title>
        <authorList>
            <consortium name="The Broad Institute Genomics Platform"/>
            <person name="Cuomo C."/>
            <person name="de Hoog S."/>
            <person name="Gorbushina A."/>
            <person name="Stielow B."/>
            <person name="Teixiera M."/>
            <person name="Abouelleil A."/>
            <person name="Chapman S.B."/>
            <person name="Priest M."/>
            <person name="Young S.K."/>
            <person name="Wortman J."/>
            <person name="Nusbaum C."/>
            <person name="Birren B."/>
        </authorList>
    </citation>
    <scope>NUCLEOTIDE SEQUENCE [LARGE SCALE GENOMIC DNA]</scope>
    <source>
        <strain evidence="3 4">CBS 43764</strain>
    </source>
</reference>
<keyword evidence="4" id="KW-1185">Reference proteome</keyword>
<dbReference type="InterPro" id="IPR014752">
    <property type="entry name" value="Arrestin-like_C"/>
</dbReference>
<evidence type="ECO:0000313" key="4">
    <source>
        <dbReference type="Proteomes" id="UP000053259"/>
    </source>
</evidence>
<dbReference type="STRING" id="253628.A0A0D2APF4"/>
<feature type="domain" description="Bul1 C-terminal" evidence="2">
    <location>
        <begin position="363"/>
        <end position="457"/>
    </location>
</feature>
<dbReference type="Pfam" id="PF04426">
    <property type="entry name" value="Bul1_C"/>
    <property type="match status" value="1"/>
</dbReference>
<protein>
    <recommendedName>
        <fullName evidence="2">Bul1 C-terminal domain-containing protein</fullName>
    </recommendedName>
</protein>
<dbReference type="PANTHER" id="PTHR31904">
    <property type="entry name" value="BYPASS OF STOP CODON PROTEIN 5-RELATED"/>
    <property type="match status" value="1"/>
</dbReference>
<dbReference type="VEuPathDB" id="FungiDB:PV09_00528"/>
<dbReference type="AlphaFoldDB" id="A0A0D2APF4"/>
<sequence length="535" mass="58367">MSASGSITSRTGPGLNIRNMVAFAKPAIEIVLAGAEGRPDAYVNSFSTLDPIQGVVRITARNDTPFDDLEITMHGVTKTYVDKLASTSAIGGRQEATHRFLKLTQPMRDDELPQPRVFAANRTYEYPFTFALPQQLLPKACTHKTQHNGVQETHLQPPPSFGDPELSGFGTTLLDDMAPLMARIQYAVKVQIFRTHLADETQHVISEATKKLRIKPVFDEQPPLDLDIYGCHEDYTLRQEKSIRKGMLKGKLGRLVMEANQPKGFRLPAVPAGDPIPAVSTKVKIKVRFDPADDTTPPPRLSSVSSKLKVGTFFSCTPRHNFPSRSSLAYDSTQGYISEFLSLSSICAANVDWRRHESWESPTSRRTSAASRDSNATTAVQSNCSANTSIPEPSKDWKGKHFYTATLLVPLTLPTNKNFVPTFHTCLVSRVYGLHVSLGVSGQPVGSSVTLKLPVQISAEGSVSSVERRRQSSYIAQAQVDADAAFEPRNIAPPPEHLLGYSRLPGVTNNLPPDYSFPSSSRVSGVGGLSVPVAG</sequence>
<feature type="region of interest" description="Disordered" evidence="1">
    <location>
        <begin position="358"/>
        <end position="392"/>
    </location>
</feature>
<dbReference type="GeneID" id="27308501"/>
<feature type="compositionally biased region" description="Polar residues" evidence="1">
    <location>
        <begin position="380"/>
        <end position="391"/>
    </location>
</feature>
<dbReference type="Proteomes" id="UP000053259">
    <property type="component" value="Unassembled WGS sequence"/>
</dbReference>
<dbReference type="PANTHER" id="PTHR31904:SF1">
    <property type="entry name" value="BYPASS OF STOP CODON PROTEIN 5-RELATED"/>
    <property type="match status" value="1"/>
</dbReference>
<evidence type="ECO:0000259" key="2">
    <source>
        <dbReference type="Pfam" id="PF04426"/>
    </source>
</evidence>
<dbReference type="EMBL" id="KN847530">
    <property type="protein sequence ID" value="KIW08563.1"/>
    <property type="molecule type" value="Genomic_DNA"/>
</dbReference>
<name>A0A0D2APF4_9PEZI</name>
<dbReference type="InterPro" id="IPR022794">
    <property type="entry name" value="Bul1_C"/>
</dbReference>
<dbReference type="InterPro" id="IPR039634">
    <property type="entry name" value="Bul1-like"/>
</dbReference>
<dbReference type="InParanoid" id="A0A0D2APF4"/>
<accession>A0A0D2APF4</accession>
<dbReference type="HOGENOM" id="CLU_032323_0_0_1"/>
<proteinExistence type="predicted"/>
<gene>
    <name evidence="3" type="ORF">PV09_00528</name>
</gene>